<accession>A0A0G3BVU3</accession>
<dbReference type="OrthoDB" id="6057096at2"/>
<protein>
    <submittedName>
        <fullName evidence="1">Uncharacterized protein</fullName>
    </submittedName>
</protein>
<evidence type="ECO:0000313" key="1">
    <source>
        <dbReference type="EMBL" id="AKJ30650.1"/>
    </source>
</evidence>
<reference evidence="1 2" key="1">
    <citation type="submission" date="2015-05" db="EMBL/GenBank/DDBJ databases">
        <authorList>
            <person name="Tang B."/>
            <person name="Yu Y."/>
        </authorList>
    </citation>
    <scope>NUCLEOTIDE SEQUENCE [LARGE SCALE GENOMIC DNA]</scope>
    <source>
        <strain evidence="1 2">DSM 7029</strain>
    </source>
</reference>
<dbReference type="Proteomes" id="UP000035352">
    <property type="component" value="Chromosome"/>
</dbReference>
<proteinExistence type="predicted"/>
<organism evidence="1 2">
    <name type="scientific">Caldimonas brevitalea</name>
    <dbReference type="NCBI Taxonomy" id="413882"/>
    <lineage>
        <taxon>Bacteria</taxon>
        <taxon>Pseudomonadati</taxon>
        <taxon>Pseudomonadota</taxon>
        <taxon>Betaproteobacteria</taxon>
        <taxon>Burkholderiales</taxon>
        <taxon>Sphaerotilaceae</taxon>
        <taxon>Caldimonas</taxon>
    </lineage>
</organism>
<sequence length="335" mass="37005">MTGDAQAWNFACTLFNRTTPTLIATLPCAPRALLSALVEAHVVAVRPYNNAYVLCPECHQQHGLVVDLGVADRRAIGCDCPDCGIVTVTPDYRLTVEIDIKWLVAQLRLALDVSSDEAVVELAEGIWRIGTVLRQPVVLGRSVRQLQGRPALLAQLHDGAGRPVIVITPQPPLPLQAEPFDDRVVWLPLQRSFVFDGKRLSCIEPAVLRRPRGGDDATTDPRPVHGPFSEDFRWVYRPHGAVLLSPAQAAVMEVLWSFKGVPQRGELIMARAGLKGSKPAVVFKVKRENKDKAQYEGPKQVYAALVVVNARDGTYALRWEEDWGETPPLLRPLMP</sequence>
<name>A0A0G3BVU3_9BURK</name>
<dbReference type="RefSeq" id="WP_053013783.1">
    <property type="nucleotide sequence ID" value="NZ_CP011371.1"/>
</dbReference>
<evidence type="ECO:0000313" key="2">
    <source>
        <dbReference type="Proteomes" id="UP000035352"/>
    </source>
</evidence>
<dbReference type="AlphaFoldDB" id="A0A0G3BVU3"/>
<dbReference type="KEGG" id="pbh:AAW51_3959"/>
<keyword evidence="2" id="KW-1185">Reference proteome</keyword>
<gene>
    <name evidence="1" type="ORF">AAW51_3959</name>
</gene>
<dbReference type="EMBL" id="CP011371">
    <property type="protein sequence ID" value="AKJ30650.1"/>
    <property type="molecule type" value="Genomic_DNA"/>
</dbReference>